<dbReference type="GO" id="GO:0005737">
    <property type="term" value="C:cytoplasm"/>
    <property type="evidence" value="ECO:0007669"/>
    <property type="project" value="TreeGrafter"/>
</dbReference>
<dbReference type="GO" id="GO:0009435">
    <property type="term" value="P:NAD+ biosynthetic process"/>
    <property type="evidence" value="ECO:0007669"/>
    <property type="project" value="UniProtKB-UniPathway"/>
</dbReference>
<evidence type="ECO:0000256" key="14">
    <source>
        <dbReference type="PIRSR" id="PIRSR006250-1"/>
    </source>
</evidence>
<feature type="binding site" evidence="14">
    <location>
        <position position="203"/>
    </location>
    <ligand>
        <name>substrate</name>
    </ligand>
</feature>
<feature type="binding site" evidence="14">
    <location>
        <position position="159"/>
    </location>
    <ligand>
        <name>substrate</name>
    </ligand>
</feature>
<keyword evidence="18" id="KW-1185">Reference proteome</keyword>
<evidence type="ECO:0000256" key="9">
    <source>
        <dbReference type="ARBA" id="ARBA00022679"/>
    </source>
</evidence>
<gene>
    <name evidence="17" type="ORF">BANT10_02203</name>
</gene>
<dbReference type="GO" id="GO:0034213">
    <property type="term" value="P:quinolinate catabolic process"/>
    <property type="evidence" value="ECO:0007669"/>
    <property type="project" value="TreeGrafter"/>
</dbReference>
<dbReference type="Gene3D" id="3.20.20.70">
    <property type="entry name" value="Aldolase class I"/>
    <property type="match status" value="1"/>
</dbReference>
<evidence type="ECO:0000256" key="1">
    <source>
        <dbReference type="ARBA" id="ARBA00003237"/>
    </source>
</evidence>
<dbReference type="RefSeq" id="WP_101620768.1">
    <property type="nucleotide sequence ID" value="NZ_FXZE01000009.1"/>
</dbReference>
<dbReference type="NCBIfam" id="TIGR00078">
    <property type="entry name" value="nadC"/>
    <property type="match status" value="1"/>
</dbReference>
<evidence type="ECO:0000256" key="4">
    <source>
        <dbReference type="ARBA" id="ARBA00011218"/>
    </source>
</evidence>
<dbReference type="AlphaFoldDB" id="A0A2H1JNI9"/>
<dbReference type="PANTHER" id="PTHR32179">
    <property type="entry name" value="NICOTINATE-NUCLEOTIDE PYROPHOSPHORYLASE [CARBOXYLATING]"/>
    <property type="match status" value="1"/>
</dbReference>
<evidence type="ECO:0000256" key="8">
    <source>
        <dbReference type="ARBA" id="ARBA00022676"/>
    </source>
</evidence>
<proteinExistence type="inferred from homology"/>
<protein>
    <recommendedName>
        <fullName evidence="6">Nicotinate-nucleotide pyrophosphorylase [carboxylating]</fullName>
        <ecNumber evidence="5">2.4.2.19</ecNumber>
    </recommendedName>
    <alternativeName>
        <fullName evidence="12">Probable nicotinate-nucleotide pyrophosphorylase [carboxylating]</fullName>
    </alternativeName>
    <alternativeName>
        <fullName evidence="10">Quinolinate phosphoribosyltransferase [decarboxylating]</fullName>
    </alternativeName>
</protein>
<dbReference type="SUPFAM" id="SSF54675">
    <property type="entry name" value="Nicotinate/Quinolinate PRTase N-terminal domain-like"/>
    <property type="match status" value="1"/>
</dbReference>
<evidence type="ECO:0000256" key="13">
    <source>
        <dbReference type="PIRNR" id="PIRNR006250"/>
    </source>
</evidence>
<dbReference type="InterPro" id="IPR002638">
    <property type="entry name" value="Quinolinate_PRibosylTrfase_C"/>
</dbReference>
<dbReference type="PANTHER" id="PTHR32179:SF3">
    <property type="entry name" value="NICOTINATE-NUCLEOTIDE PYROPHOSPHORYLASE [CARBOXYLATING]"/>
    <property type="match status" value="1"/>
</dbReference>
<keyword evidence="9 13" id="KW-0808">Transferase</keyword>
<comment type="similarity">
    <text evidence="3 13">Belongs to the NadC/ModD family.</text>
</comment>
<accession>A0A2H1JNI9</accession>
<feature type="binding site" evidence="14">
    <location>
        <position position="98"/>
    </location>
    <ligand>
        <name>substrate</name>
    </ligand>
</feature>
<dbReference type="GO" id="GO:0004514">
    <property type="term" value="F:nicotinate-nucleotide diphosphorylase (carboxylating) activity"/>
    <property type="evidence" value="ECO:0007669"/>
    <property type="project" value="UniProtKB-EC"/>
</dbReference>
<evidence type="ECO:0000256" key="12">
    <source>
        <dbReference type="ARBA" id="ARBA00069173"/>
    </source>
</evidence>
<keyword evidence="8 13" id="KW-0328">Glycosyltransferase</keyword>
<dbReference type="Proteomes" id="UP000234342">
    <property type="component" value="Unassembled WGS sequence"/>
</dbReference>
<dbReference type="InterPro" id="IPR037128">
    <property type="entry name" value="Quinolinate_PRibosylTase_N_sf"/>
</dbReference>
<comment type="pathway">
    <text evidence="2">Cofactor biosynthesis; NAD(+) biosynthesis; nicotinate D-ribonucleotide from quinolinate: step 1/1.</text>
</comment>
<dbReference type="Pfam" id="PF01729">
    <property type="entry name" value="QRPTase_C"/>
    <property type="match status" value="1"/>
</dbReference>
<evidence type="ECO:0000256" key="10">
    <source>
        <dbReference type="ARBA" id="ARBA00033102"/>
    </source>
</evidence>
<dbReference type="InterPro" id="IPR013785">
    <property type="entry name" value="Aldolase_TIM"/>
</dbReference>
<dbReference type="InterPro" id="IPR004393">
    <property type="entry name" value="NadC"/>
</dbReference>
<dbReference type="Gene3D" id="3.90.1170.20">
    <property type="entry name" value="Quinolinate phosphoribosyl transferase, N-terminal domain"/>
    <property type="match status" value="1"/>
</dbReference>
<dbReference type="EMBL" id="FXZE01000009">
    <property type="protein sequence ID" value="SMX89040.1"/>
    <property type="molecule type" value="Genomic_DNA"/>
</dbReference>
<evidence type="ECO:0000256" key="7">
    <source>
        <dbReference type="ARBA" id="ARBA00022642"/>
    </source>
</evidence>
<dbReference type="FunFam" id="3.90.1170.20:FF:000001">
    <property type="entry name" value="Nicotinate-nucleotide diphosphorylase (Carboxylating)"/>
    <property type="match status" value="1"/>
</dbReference>
<name>A0A2H1JNI9_9MICO</name>
<evidence type="ECO:0000256" key="6">
    <source>
        <dbReference type="ARBA" id="ARBA00020990"/>
    </source>
</evidence>
<feature type="binding site" evidence="14">
    <location>
        <begin position="135"/>
        <end position="137"/>
    </location>
    <ligand>
        <name>substrate</name>
    </ligand>
</feature>
<dbReference type="InterPro" id="IPR022412">
    <property type="entry name" value="Quinolinate_PRibosylTrfase_N"/>
</dbReference>
<comment type="function">
    <text evidence="1">Involved in the catabolism of quinolinic acid (QA).</text>
</comment>
<dbReference type="UniPathway" id="UPA00253">
    <property type="reaction ID" value="UER00331"/>
</dbReference>
<feature type="domain" description="Quinolinate phosphoribosyl transferase N-terminal" evidence="16">
    <location>
        <begin position="23"/>
        <end position="108"/>
    </location>
</feature>
<dbReference type="Pfam" id="PF02749">
    <property type="entry name" value="QRPTase_N"/>
    <property type="match status" value="1"/>
</dbReference>
<comment type="catalytic activity">
    <reaction evidence="11">
        <text>nicotinate beta-D-ribonucleotide + CO2 + diphosphate = quinolinate + 5-phospho-alpha-D-ribose 1-diphosphate + 2 H(+)</text>
        <dbReference type="Rhea" id="RHEA:12733"/>
        <dbReference type="ChEBI" id="CHEBI:15378"/>
        <dbReference type="ChEBI" id="CHEBI:16526"/>
        <dbReference type="ChEBI" id="CHEBI:29959"/>
        <dbReference type="ChEBI" id="CHEBI:33019"/>
        <dbReference type="ChEBI" id="CHEBI:57502"/>
        <dbReference type="ChEBI" id="CHEBI:58017"/>
        <dbReference type="EC" id="2.4.2.19"/>
    </reaction>
</comment>
<dbReference type="PIRSF" id="PIRSF006250">
    <property type="entry name" value="NadC_ModD"/>
    <property type="match status" value="1"/>
</dbReference>
<dbReference type="FunFam" id="3.20.20.70:FF:000030">
    <property type="entry name" value="Nicotinate-nucleotide pyrophosphorylase, carboxylating"/>
    <property type="match status" value="1"/>
</dbReference>
<evidence type="ECO:0000313" key="18">
    <source>
        <dbReference type="Proteomes" id="UP000234342"/>
    </source>
</evidence>
<dbReference type="InterPro" id="IPR027277">
    <property type="entry name" value="NadC/ModD"/>
</dbReference>
<feature type="binding site" evidence="14">
    <location>
        <position position="169"/>
    </location>
    <ligand>
        <name>substrate</name>
    </ligand>
</feature>
<feature type="domain" description="Quinolinate phosphoribosyl transferase C-terminal" evidence="15">
    <location>
        <begin position="110"/>
        <end position="283"/>
    </location>
</feature>
<reference evidence="18" key="1">
    <citation type="submission" date="2017-03" db="EMBL/GenBank/DDBJ databases">
        <authorList>
            <person name="Monnet C."/>
        </authorList>
    </citation>
    <scope>NUCLEOTIDE SEQUENCE [LARGE SCALE GENOMIC DNA]</scope>
    <source>
        <strain evidence="18">P10</strain>
    </source>
</reference>
<dbReference type="SUPFAM" id="SSF51690">
    <property type="entry name" value="Nicotinate/Quinolinate PRTase C-terminal domain-like"/>
    <property type="match status" value="1"/>
</dbReference>
<evidence type="ECO:0000256" key="3">
    <source>
        <dbReference type="ARBA" id="ARBA00009400"/>
    </source>
</evidence>
<evidence type="ECO:0000256" key="5">
    <source>
        <dbReference type="ARBA" id="ARBA00011944"/>
    </source>
</evidence>
<keyword evidence="7" id="KW-0662">Pyridine nucleotide biosynthesis</keyword>
<dbReference type="CDD" id="cd01572">
    <property type="entry name" value="QPRTase"/>
    <property type="match status" value="1"/>
</dbReference>
<evidence type="ECO:0000259" key="15">
    <source>
        <dbReference type="Pfam" id="PF01729"/>
    </source>
</evidence>
<organism evidence="17 18">
    <name type="scientific">Brevibacterium antiquum</name>
    <dbReference type="NCBI Taxonomy" id="234835"/>
    <lineage>
        <taxon>Bacteria</taxon>
        <taxon>Bacillati</taxon>
        <taxon>Actinomycetota</taxon>
        <taxon>Actinomycetes</taxon>
        <taxon>Micrococcales</taxon>
        <taxon>Brevibacteriaceae</taxon>
        <taxon>Brevibacterium</taxon>
    </lineage>
</organism>
<dbReference type="InterPro" id="IPR036068">
    <property type="entry name" value="Nicotinate_pribotase-like_C"/>
</dbReference>
<feature type="binding site" evidence="14">
    <location>
        <begin position="247"/>
        <end position="249"/>
    </location>
    <ligand>
        <name>substrate</name>
    </ligand>
</feature>
<evidence type="ECO:0000259" key="16">
    <source>
        <dbReference type="Pfam" id="PF02749"/>
    </source>
</evidence>
<dbReference type="EC" id="2.4.2.19" evidence="5"/>
<evidence type="ECO:0000256" key="2">
    <source>
        <dbReference type="ARBA" id="ARBA00004893"/>
    </source>
</evidence>
<feature type="binding site" evidence="14">
    <location>
        <position position="224"/>
    </location>
    <ligand>
        <name>substrate</name>
    </ligand>
</feature>
<evidence type="ECO:0000313" key="17">
    <source>
        <dbReference type="EMBL" id="SMX89040.1"/>
    </source>
</evidence>
<evidence type="ECO:0000256" key="11">
    <source>
        <dbReference type="ARBA" id="ARBA00047445"/>
    </source>
</evidence>
<comment type="subunit">
    <text evidence="4">Hexamer formed by 3 homodimers.</text>
</comment>
<sequence length="331" mass="33819">MLTTATVESALRFALDEDAPWGDITGDTFVPASASAKAVLRAREAGVFAGGEVFARAFSLVDAGVEVDVSVADGAVFSPGDTLARVSGPARAVLRAERIALNFCQRMSGIATQTRAFVEAATSNSAGHSVRIVDTRKTTPGLRAFEKHAVRCGGGHNHRFGLSDAVMVKDNHLAVLAGEGAEVAEAIRAARARLPHTTTIEVEVDRLEQIAPVLDCGADIIMLDNFSLADLRAGVELIAGRAVVEASGNVTLDTVADIAATGVDVISSGALTHSMRAIDLGLDLDLSDSIDRGFEADAVPNIGAGSNIGVGSTTGAGSNTGVGSNIGAGSN</sequence>
<feature type="binding site" evidence="14">
    <location>
        <begin position="268"/>
        <end position="270"/>
    </location>
    <ligand>
        <name>substrate</name>
    </ligand>
</feature>